<name>A0ABY5YD98_9DEIO</name>
<evidence type="ECO:0000256" key="9">
    <source>
        <dbReference type="SAM" id="MobiDB-lite"/>
    </source>
</evidence>
<evidence type="ECO:0000256" key="5">
    <source>
        <dbReference type="ARBA" id="ARBA00022989"/>
    </source>
</evidence>
<feature type="transmembrane region" description="Helical" evidence="10">
    <location>
        <begin position="124"/>
        <end position="143"/>
    </location>
</feature>
<dbReference type="EMBL" id="CP104213">
    <property type="protein sequence ID" value="UWX62815.1"/>
    <property type="molecule type" value="Genomic_DNA"/>
</dbReference>
<dbReference type="PANTHER" id="PTHR37461">
    <property type="entry name" value="ANTI-SIGMA-K FACTOR RSKA"/>
    <property type="match status" value="1"/>
</dbReference>
<evidence type="ECO:0000256" key="8">
    <source>
        <dbReference type="ARBA" id="ARBA00030803"/>
    </source>
</evidence>
<evidence type="ECO:0000256" key="7">
    <source>
        <dbReference type="ARBA" id="ARBA00029829"/>
    </source>
</evidence>
<evidence type="ECO:0000313" key="13">
    <source>
        <dbReference type="Proteomes" id="UP001060261"/>
    </source>
</evidence>
<dbReference type="RefSeq" id="WP_260559110.1">
    <property type="nucleotide sequence ID" value="NZ_BAABEC010000071.1"/>
</dbReference>
<dbReference type="InterPro" id="IPR018764">
    <property type="entry name" value="RskA_C"/>
</dbReference>
<reference evidence="12" key="1">
    <citation type="submission" date="2022-09" db="EMBL/GenBank/DDBJ databases">
        <title>genome sequence of Deinococcus rubellus.</title>
        <authorList>
            <person name="Srinivasan S."/>
        </authorList>
    </citation>
    <scope>NUCLEOTIDE SEQUENCE</scope>
    <source>
        <strain evidence="12">Ant6</strain>
    </source>
</reference>
<dbReference type="PANTHER" id="PTHR37461:SF1">
    <property type="entry name" value="ANTI-SIGMA-K FACTOR RSKA"/>
    <property type="match status" value="1"/>
</dbReference>
<keyword evidence="3" id="KW-1003">Cell membrane</keyword>
<evidence type="ECO:0000256" key="1">
    <source>
        <dbReference type="ARBA" id="ARBA00004167"/>
    </source>
</evidence>
<keyword evidence="13" id="KW-1185">Reference proteome</keyword>
<protein>
    <recommendedName>
        <fullName evidence="8">Regulator of SigK</fullName>
    </recommendedName>
    <alternativeName>
        <fullName evidence="7">Sigma-K anti-sigma factor RskA</fullName>
    </alternativeName>
</protein>
<sequence length="256" mass="26713">MPNESESTEWQDQLSLYAFGLLDGVEAASVERRLTSEPAWQAELRALQDTLAALADPAPVPAGSAERLLQRVRADQAQAQPAQIEAAQIQVAQIQPDQNQSIQTQPAAPAPANLPLAAPSRSPYLGWLAAAALAAAVAAVLILPRLNTTPERQLADYQTQPGAVSTALTTKEGQPLGTAVRLKDGRAFVLLVAAAPQGRAYQAWQVVGKAPASLGVFKGRSFLSAPLSGPVTLAVSVEPPSGSPQPTTTPILAQTL</sequence>
<keyword evidence="4 10" id="KW-0812">Transmembrane</keyword>
<evidence type="ECO:0000313" key="12">
    <source>
        <dbReference type="EMBL" id="UWX62815.1"/>
    </source>
</evidence>
<feature type="region of interest" description="Disordered" evidence="9">
    <location>
        <begin position="237"/>
        <end position="256"/>
    </location>
</feature>
<evidence type="ECO:0000256" key="4">
    <source>
        <dbReference type="ARBA" id="ARBA00022692"/>
    </source>
</evidence>
<evidence type="ECO:0000256" key="3">
    <source>
        <dbReference type="ARBA" id="ARBA00022475"/>
    </source>
</evidence>
<dbReference type="Pfam" id="PF10099">
    <property type="entry name" value="RskA_C"/>
    <property type="match status" value="1"/>
</dbReference>
<organism evidence="12 13">
    <name type="scientific">Deinococcus rubellus</name>
    <dbReference type="NCBI Taxonomy" id="1889240"/>
    <lineage>
        <taxon>Bacteria</taxon>
        <taxon>Thermotogati</taxon>
        <taxon>Deinococcota</taxon>
        <taxon>Deinococci</taxon>
        <taxon>Deinococcales</taxon>
        <taxon>Deinococcaceae</taxon>
        <taxon>Deinococcus</taxon>
    </lineage>
</organism>
<evidence type="ECO:0000256" key="10">
    <source>
        <dbReference type="SAM" id="Phobius"/>
    </source>
</evidence>
<dbReference type="InterPro" id="IPR041916">
    <property type="entry name" value="Anti_sigma_zinc_sf"/>
</dbReference>
<gene>
    <name evidence="12" type="ORF">N0D28_08515</name>
</gene>
<keyword evidence="6 10" id="KW-0472">Membrane</keyword>
<evidence type="ECO:0000256" key="6">
    <source>
        <dbReference type="ARBA" id="ARBA00023136"/>
    </source>
</evidence>
<accession>A0ABY5YD98</accession>
<dbReference type="Proteomes" id="UP001060261">
    <property type="component" value="Chromosome"/>
</dbReference>
<dbReference type="InterPro" id="IPR051474">
    <property type="entry name" value="Anti-sigma-K/W_factor"/>
</dbReference>
<feature type="domain" description="Anti-sigma K factor RskA C-terminal" evidence="11">
    <location>
        <begin position="131"/>
        <end position="251"/>
    </location>
</feature>
<dbReference type="Gene3D" id="1.10.10.1320">
    <property type="entry name" value="Anti-sigma factor, zinc-finger domain"/>
    <property type="match status" value="1"/>
</dbReference>
<comment type="subcellular location">
    <subcellularLocation>
        <location evidence="2">Cell membrane</location>
    </subcellularLocation>
    <subcellularLocation>
        <location evidence="1">Membrane</location>
        <topology evidence="1">Single-pass membrane protein</topology>
    </subcellularLocation>
</comment>
<evidence type="ECO:0000259" key="11">
    <source>
        <dbReference type="Pfam" id="PF10099"/>
    </source>
</evidence>
<evidence type="ECO:0000256" key="2">
    <source>
        <dbReference type="ARBA" id="ARBA00004236"/>
    </source>
</evidence>
<proteinExistence type="predicted"/>
<keyword evidence="5 10" id="KW-1133">Transmembrane helix</keyword>